<comment type="subunit">
    <text evidence="8">Homodimer.</text>
</comment>
<dbReference type="SUPFAM" id="SSF52540">
    <property type="entry name" value="P-loop containing nucleoside triphosphate hydrolases"/>
    <property type="match status" value="1"/>
</dbReference>
<dbReference type="PANTHER" id="PTHR43210">
    <property type="entry name" value="DETHIOBIOTIN SYNTHETASE"/>
    <property type="match status" value="1"/>
</dbReference>
<sequence>MIACFVTGTDTGVGKTLSSCALLHALAQHHPRVVGMKPVASGAQRDGQAGWANEDSIALRTASTLKVAASLDNPFLLADPVSPHIAAERANVVVTLPPILAAFQALHQQADAIVVEGAGGWQVPLSPSLRIADLALALQLPVVLVVGMRLGCINHALLTADAIRASGLQLAGWIASHVDPHMLEPEANMNYLRAHIGAPLLADIPWQAQPDASTITVHLPKEWTCKP</sequence>
<organism evidence="10 11">
    <name type="scientific">Comamonas kerstersii</name>
    <dbReference type="NCBI Taxonomy" id="225992"/>
    <lineage>
        <taxon>Bacteria</taxon>
        <taxon>Pseudomonadati</taxon>
        <taxon>Pseudomonadota</taxon>
        <taxon>Betaproteobacteria</taxon>
        <taxon>Burkholderiales</taxon>
        <taxon>Comamonadaceae</taxon>
        <taxon>Comamonas</taxon>
    </lineage>
</organism>
<keyword evidence="4 8" id="KW-0547">Nucleotide-binding</keyword>
<dbReference type="EMBL" id="LPXH01000025">
    <property type="protein sequence ID" value="KUF40907.1"/>
    <property type="molecule type" value="Genomic_DNA"/>
</dbReference>
<evidence type="ECO:0000256" key="4">
    <source>
        <dbReference type="ARBA" id="ARBA00022741"/>
    </source>
</evidence>
<keyword evidence="2 8" id="KW-0436">Ligase</keyword>
<evidence type="ECO:0000313" key="12">
    <source>
        <dbReference type="Proteomes" id="UP000242792"/>
    </source>
</evidence>
<keyword evidence="6 8" id="KW-0067">ATP-binding</keyword>
<dbReference type="GO" id="GO:0005524">
    <property type="term" value="F:ATP binding"/>
    <property type="evidence" value="ECO:0007669"/>
    <property type="project" value="UniProtKB-UniRule"/>
</dbReference>
<accession>A0A1V0BF04</accession>
<dbReference type="CDD" id="cd03109">
    <property type="entry name" value="DTBS"/>
    <property type="match status" value="1"/>
</dbReference>
<reference evidence="9 12" key="2">
    <citation type="submission" date="2017-03" db="EMBL/GenBank/DDBJ databases">
        <title>Rapid Whole Genome Sequencing of Comamonas kerstersii Causing Continuous ambulatory Peritoneal Dialysis-Associated Peritonitis.</title>
        <authorList>
            <person name="Zheng B."/>
        </authorList>
    </citation>
    <scope>NUCLEOTIDE SEQUENCE [LARGE SCALE GENOMIC DNA]</scope>
    <source>
        <strain evidence="9 12">8943</strain>
    </source>
</reference>
<keyword evidence="7 8" id="KW-0460">Magnesium</keyword>
<feature type="active site" evidence="8">
    <location>
        <position position="37"/>
    </location>
</feature>
<comment type="pathway">
    <text evidence="8">Cofactor biosynthesis; biotin biosynthesis; biotin from 7,8-diaminononanoate: step 1/2.</text>
</comment>
<dbReference type="NCBIfam" id="TIGR00347">
    <property type="entry name" value="bioD"/>
    <property type="match status" value="1"/>
</dbReference>
<dbReference type="Pfam" id="PF13500">
    <property type="entry name" value="AAA_26"/>
    <property type="match status" value="1"/>
</dbReference>
<dbReference type="PIRSF" id="PIRSF006755">
    <property type="entry name" value="DTB_synth"/>
    <property type="match status" value="1"/>
</dbReference>
<dbReference type="GO" id="GO:0004141">
    <property type="term" value="F:dethiobiotin synthase activity"/>
    <property type="evidence" value="ECO:0007669"/>
    <property type="project" value="UniProtKB-UniRule"/>
</dbReference>
<name>A0A0W7Z150_9BURK</name>
<dbReference type="PANTHER" id="PTHR43210:SF5">
    <property type="entry name" value="DETHIOBIOTIN SYNTHETASE"/>
    <property type="match status" value="1"/>
</dbReference>
<feature type="binding site" evidence="8">
    <location>
        <begin position="116"/>
        <end position="119"/>
    </location>
    <ligand>
        <name>ATP</name>
        <dbReference type="ChEBI" id="CHEBI:30616"/>
    </ligand>
</feature>
<dbReference type="GO" id="GO:0000287">
    <property type="term" value="F:magnesium ion binding"/>
    <property type="evidence" value="ECO:0007669"/>
    <property type="project" value="UniProtKB-UniRule"/>
</dbReference>
<feature type="binding site" evidence="8">
    <location>
        <position position="55"/>
    </location>
    <ligand>
        <name>ATP</name>
        <dbReference type="ChEBI" id="CHEBI:30616"/>
    </ligand>
</feature>
<comment type="subcellular location">
    <subcellularLocation>
        <location evidence="8">Cytoplasm</location>
    </subcellularLocation>
</comment>
<comment type="function">
    <text evidence="8">Catalyzes a mechanistically unusual reaction, the ATP-dependent insertion of CO2 between the N7 and N8 nitrogen atoms of 7,8-diaminopelargonic acid (DAPA, also called 7,8-diammoniononanoate) to form a ureido ring.</text>
</comment>
<dbReference type="EC" id="6.3.3.3" evidence="8"/>
<feature type="binding site" evidence="8">
    <location>
        <position position="16"/>
    </location>
    <ligand>
        <name>Mg(2+)</name>
        <dbReference type="ChEBI" id="CHEBI:18420"/>
    </ligand>
</feature>
<dbReference type="HAMAP" id="MF_00336">
    <property type="entry name" value="BioD"/>
    <property type="match status" value="1"/>
</dbReference>
<keyword evidence="1 8" id="KW-0963">Cytoplasm</keyword>
<dbReference type="Proteomes" id="UP000053300">
    <property type="component" value="Unassembled WGS sequence"/>
</dbReference>
<keyword evidence="5 8" id="KW-0093">Biotin biosynthesis</keyword>
<keyword evidence="3 8" id="KW-0479">Metal-binding</keyword>
<reference evidence="10 11" key="1">
    <citation type="submission" date="2015-12" db="EMBL/GenBank/DDBJ databases">
        <title>Complete genome sequence of a multi-drug resistant strain Acidovorax sp. 12322-1.</title>
        <authorList>
            <person name="Ming D."/>
            <person name="Wang M."/>
            <person name="Hu S."/>
            <person name="Zhou Y."/>
            <person name="Jiang T."/>
        </authorList>
    </citation>
    <scope>NUCLEOTIDE SEQUENCE [LARGE SCALE GENOMIC DNA]</scope>
    <source>
        <strain evidence="10 11">12322-1</strain>
    </source>
</reference>
<accession>A0A0W7Z150</accession>
<evidence type="ECO:0000313" key="10">
    <source>
        <dbReference type="EMBL" id="KUF40907.1"/>
    </source>
</evidence>
<feature type="binding site" evidence="8">
    <location>
        <position position="41"/>
    </location>
    <ligand>
        <name>substrate</name>
    </ligand>
</feature>
<dbReference type="GO" id="GO:0009102">
    <property type="term" value="P:biotin biosynthetic process"/>
    <property type="evidence" value="ECO:0007669"/>
    <property type="project" value="UniProtKB-UniRule"/>
</dbReference>
<evidence type="ECO:0000256" key="3">
    <source>
        <dbReference type="ARBA" id="ARBA00022723"/>
    </source>
</evidence>
<protein>
    <recommendedName>
        <fullName evidence="8">ATP-dependent dethiobiotin synthetase BioD</fullName>
        <ecNumber evidence="8">6.3.3.3</ecNumber>
    </recommendedName>
    <alternativeName>
        <fullName evidence="8">DTB synthetase</fullName>
        <shortName evidence="8">DTBS</shortName>
    </alternativeName>
    <alternativeName>
        <fullName evidence="8">Dethiobiotin synthase</fullName>
    </alternativeName>
</protein>
<evidence type="ECO:0000313" key="11">
    <source>
        <dbReference type="Proteomes" id="UP000053300"/>
    </source>
</evidence>
<dbReference type="InterPro" id="IPR027417">
    <property type="entry name" value="P-loop_NTPase"/>
</dbReference>
<proteinExistence type="inferred from homology"/>
<comment type="caution">
    <text evidence="8">Lacks conserved residue(s) required for the propagation of feature annotation.</text>
</comment>
<keyword evidence="11" id="KW-1185">Reference proteome</keyword>
<accession>A0A1V3TJ34</accession>
<gene>
    <name evidence="8" type="primary">bioD</name>
    <name evidence="10" type="ORF">AS359_08665</name>
    <name evidence="9" type="ORF">B5M06_10090</name>
</gene>
<evidence type="ECO:0000313" key="9">
    <source>
        <dbReference type="EMBL" id="AQZ98548.1"/>
    </source>
</evidence>
<dbReference type="Gene3D" id="3.40.50.300">
    <property type="entry name" value="P-loop containing nucleotide triphosphate hydrolases"/>
    <property type="match status" value="1"/>
</dbReference>
<dbReference type="STRING" id="225992.B5M06_10090"/>
<dbReference type="KEGG" id="cke:B5M06_10090"/>
<dbReference type="AlphaFoldDB" id="A0A0W7Z150"/>
<evidence type="ECO:0000256" key="7">
    <source>
        <dbReference type="ARBA" id="ARBA00022842"/>
    </source>
</evidence>
<dbReference type="EMBL" id="CP020121">
    <property type="protein sequence ID" value="AQZ98548.1"/>
    <property type="molecule type" value="Genomic_DNA"/>
</dbReference>
<evidence type="ECO:0000256" key="1">
    <source>
        <dbReference type="ARBA" id="ARBA00022490"/>
    </source>
</evidence>
<dbReference type="OrthoDB" id="9802097at2"/>
<dbReference type="FunFam" id="3.40.50.300:FF:000292">
    <property type="entry name" value="ATP-dependent dethiobiotin synthetase BioD"/>
    <property type="match status" value="1"/>
</dbReference>
<feature type="binding site" evidence="8">
    <location>
        <begin position="176"/>
        <end position="177"/>
    </location>
    <ligand>
        <name>ATP</name>
        <dbReference type="ChEBI" id="CHEBI:30616"/>
    </ligand>
</feature>
<dbReference type="GeneID" id="83039670"/>
<dbReference type="GO" id="GO:0042803">
    <property type="term" value="F:protein homodimerization activity"/>
    <property type="evidence" value="ECO:0007669"/>
    <property type="project" value="UniProtKB-ARBA"/>
</dbReference>
<evidence type="ECO:0000256" key="2">
    <source>
        <dbReference type="ARBA" id="ARBA00022598"/>
    </source>
</evidence>
<evidence type="ECO:0000256" key="8">
    <source>
        <dbReference type="HAMAP-Rule" id="MF_00336"/>
    </source>
</evidence>
<feature type="binding site" evidence="8">
    <location>
        <begin position="12"/>
        <end position="17"/>
    </location>
    <ligand>
        <name>ATP</name>
        <dbReference type="ChEBI" id="CHEBI:30616"/>
    </ligand>
</feature>
<dbReference type="RefSeq" id="WP_054066544.1">
    <property type="nucleotide sequence ID" value="NZ_CATYED010000027.1"/>
</dbReference>
<feature type="binding site" evidence="8">
    <location>
        <position position="116"/>
    </location>
    <ligand>
        <name>Mg(2+)</name>
        <dbReference type="ChEBI" id="CHEBI:18420"/>
    </ligand>
</feature>
<comment type="cofactor">
    <cofactor evidence="8">
        <name>Mg(2+)</name>
        <dbReference type="ChEBI" id="CHEBI:18420"/>
    </cofactor>
</comment>
<evidence type="ECO:0000256" key="6">
    <source>
        <dbReference type="ARBA" id="ARBA00022840"/>
    </source>
</evidence>
<comment type="similarity">
    <text evidence="8">Belongs to the dethiobiotin synthetase family.</text>
</comment>
<dbReference type="Proteomes" id="UP000242792">
    <property type="component" value="Chromosome"/>
</dbReference>
<evidence type="ECO:0000256" key="5">
    <source>
        <dbReference type="ARBA" id="ARBA00022756"/>
    </source>
</evidence>
<feature type="binding site" evidence="8">
    <location>
        <position position="55"/>
    </location>
    <ligand>
        <name>Mg(2+)</name>
        <dbReference type="ChEBI" id="CHEBI:18420"/>
    </ligand>
</feature>
<dbReference type="GO" id="GO:0005829">
    <property type="term" value="C:cytosol"/>
    <property type="evidence" value="ECO:0007669"/>
    <property type="project" value="TreeGrafter"/>
</dbReference>
<comment type="catalytic activity">
    <reaction evidence="8">
        <text>(7R,8S)-7,8-diammoniononanoate + CO2 + ATP = (4R,5S)-dethiobiotin + ADP + phosphate + 3 H(+)</text>
        <dbReference type="Rhea" id="RHEA:15805"/>
        <dbReference type="ChEBI" id="CHEBI:15378"/>
        <dbReference type="ChEBI" id="CHEBI:16526"/>
        <dbReference type="ChEBI" id="CHEBI:30616"/>
        <dbReference type="ChEBI" id="CHEBI:43474"/>
        <dbReference type="ChEBI" id="CHEBI:149469"/>
        <dbReference type="ChEBI" id="CHEBI:149473"/>
        <dbReference type="ChEBI" id="CHEBI:456216"/>
        <dbReference type="EC" id="6.3.3.3"/>
    </reaction>
</comment>
<dbReference type="UniPathway" id="UPA00078">
    <property type="reaction ID" value="UER00161"/>
</dbReference>
<dbReference type="InterPro" id="IPR004472">
    <property type="entry name" value="DTB_synth_BioD"/>
</dbReference>